<protein>
    <recommendedName>
        <fullName evidence="3">Transmembrane protein</fullName>
    </recommendedName>
</protein>
<organism evidence="2">
    <name type="scientific">viral metagenome</name>
    <dbReference type="NCBI Taxonomy" id="1070528"/>
    <lineage>
        <taxon>unclassified sequences</taxon>
        <taxon>metagenomes</taxon>
        <taxon>organismal metagenomes</taxon>
    </lineage>
</organism>
<feature type="transmembrane region" description="Helical" evidence="1">
    <location>
        <begin position="34"/>
        <end position="53"/>
    </location>
</feature>
<accession>A0A6C0D228</accession>
<evidence type="ECO:0000256" key="1">
    <source>
        <dbReference type="SAM" id="Phobius"/>
    </source>
</evidence>
<keyword evidence="1" id="KW-0472">Membrane</keyword>
<name>A0A6C0D228_9ZZZZ</name>
<keyword evidence="1" id="KW-1133">Transmembrane helix</keyword>
<dbReference type="AlphaFoldDB" id="A0A6C0D228"/>
<dbReference type="EMBL" id="MN739522">
    <property type="protein sequence ID" value="QHT10577.1"/>
    <property type="molecule type" value="Genomic_DNA"/>
</dbReference>
<proteinExistence type="predicted"/>
<evidence type="ECO:0008006" key="3">
    <source>
        <dbReference type="Google" id="ProtNLM"/>
    </source>
</evidence>
<keyword evidence="1" id="KW-0812">Transmembrane</keyword>
<evidence type="ECO:0000313" key="2">
    <source>
        <dbReference type="EMBL" id="QHT10577.1"/>
    </source>
</evidence>
<sequence>MNTNPLLVEPTIKSIMNLQLNNCKKDKFSKNSMILNGFLFLVFVVIIGVILFIQYKGKQNVQDQINRDNKKRNYILSKLQVLQKMKESQFTNIPIY</sequence>
<reference evidence="2" key="1">
    <citation type="journal article" date="2020" name="Nature">
        <title>Giant virus diversity and host interactions through global metagenomics.</title>
        <authorList>
            <person name="Schulz F."/>
            <person name="Roux S."/>
            <person name="Paez-Espino D."/>
            <person name="Jungbluth S."/>
            <person name="Walsh D.A."/>
            <person name="Denef V.J."/>
            <person name="McMahon K.D."/>
            <person name="Konstantinidis K.T."/>
            <person name="Eloe-Fadrosh E.A."/>
            <person name="Kyrpides N.C."/>
            <person name="Woyke T."/>
        </authorList>
    </citation>
    <scope>NUCLEOTIDE SEQUENCE</scope>
    <source>
        <strain evidence="2">GVMAG-M-3300023174-107</strain>
    </source>
</reference>